<dbReference type="AlphaFoldDB" id="A0A8J2RPJ0"/>
<protein>
    <submittedName>
        <fullName evidence="2">Uncharacterized protein</fullName>
    </submittedName>
</protein>
<reference evidence="2" key="1">
    <citation type="submission" date="2021-11" db="EMBL/GenBank/DDBJ databases">
        <authorList>
            <person name="Schell T."/>
        </authorList>
    </citation>
    <scope>NUCLEOTIDE SEQUENCE</scope>
    <source>
        <strain evidence="2">M5</strain>
    </source>
</reference>
<dbReference type="Gene3D" id="1.10.287.1490">
    <property type="match status" value="1"/>
</dbReference>
<keyword evidence="3" id="KW-1185">Reference proteome</keyword>
<accession>A0A8J2RPJ0</accession>
<sequence>MQLSRINLGKFRDWQSFQDRNVRVRYTNAELSAPIKFIEHAELTVTDEWNNLKEQLKEAGMKLEKMNNELSQVKRDFTNKLEGTKQELEKTKTELQKTRDGLSKTVDNLSKKLNATEKELAETKIRTANLATEFKMNIQRVGHEIKVAEGNVKKDLRGKNFKQFGNCNKKFDIDDDGIEQDEIGRCGFNQNVE</sequence>
<keyword evidence="1" id="KW-0175">Coiled coil</keyword>
<dbReference type="OrthoDB" id="425925at2759"/>
<dbReference type="EMBL" id="CAKKLH010000223">
    <property type="protein sequence ID" value="CAH0106534.1"/>
    <property type="molecule type" value="Genomic_DNA"/>
</dbReference>
<feature type="coiled-coil region" evidence="1">
    <location>
        <begin position="49"/>
        <end position="133"/>
    </location>
</feature>
<gene>
    <name evidence="2" type="ORF">DGAL_LOCUS9689</name>
</gene>
<evidence type="ECO:0000256" key="1">
    <source>
        <dbReference type="SAM" id="Coils"/>
    </source>
</evidence>
<proteinExistence type="predicted"/>
<evidence type="ECO:0000313" key="2">
    <source>
        <dbReference type="EMBL" id="CAH0106534.1"/>
    </source>
</evidence>
<name>A0A8J2RPJ0_9CRUS</name>
<organism evidence="2 3">
    <name type="scientific">Daphnia galeata</name>
    <dbReference type="NCBI Taxonomy" id="27404"/>
    <lineage>
        <taxon>Eukaryota</taxon>
        <taxon>Metazoa</taxon>
        <taxon>Ecdysozoa</taxon>
        <taxon>Arthropoda</taxon>
        <taxon>Crustacea</taxon>
        <taxon>Branchiopoda</taxon>
        <taxon>Diplostraca</taxon>
        <taxon>Cladocera</taxon>
        <taxon>Anomopoda</taxon>
        <taxon>Daphniidae</taxon>
        <taxon>Daphnia</taxon>
    </lineage>
</organism>
<evidence type="ECO:0000313" key="3">
    <source>
        <dbReference type="Proteomes" id="UP000789390"/>
    </source>
</evidence>
<comment type="caution">
    <text evidence="2">The sequence shown here is derived from an EMBL/GenBank/DDBJ whole genome shotgun (WGS) entry which is preliminary data.</text>
</comment>
<dbReference type="Proteomes" id="UP000789390">
    <property type="component" value="Unassembled WGS sequence"/>
</dbReference>